<dbReference type="GO" id="GO:0006888">
    <property type="term" value="P:endoplasmic reticulum to Golgi vesicle-mediated transport"/>
    <property type="evidence" value="ECO:0007669"/>
    <property type="project" value="UniProtKB-UniRule"/>
</dbReference>
<sequence>MPPKSRFTRLDAFTKTVDEARVRTTSGGIVTIASLLIVLYLVWGEWADYRRVVVRPELVVDKSRGDRMEIHLNITFPNVPCELLTLDVMDVSGEQQTGVMHGVSKVRLASAEEGGAVIDVNALDLHADDNQALHLDPSYCGNCYGAPPPPTAQKPGCCSTCEEVREAYASVSWAFGRGENVEQCEREHYGERLDSQRKEGCRIEGGLRVNKVVGNFHIAPGRSFTSGNMHVHDLNNYFDTPVPNGHSFTHIIHQLRFGPQLPEEAMEKMGPKELPWTNHHLNPLDNTVQKSNDPAYNFMYFIKVVSTSYLPLGWQHSRYDVRRTDESVGLGAFGHLNDGSVETHQYSVTSHRRSLNGGDDSQDGHKERLHAHGGIPGVFFSYDISPMKVINREERSKTLTGFLTGLCAIVGGTLTVAAAVDRGVYEGATRLKKLQSKNL</sequence>
<dbReference type="GO" id="GO:0006890">
    <property type="term" value="P:retrograde vesicle-mediated transport, Golgi to endoplasmic reticulum"/>
    <property type="evidence" value="ECO:0007669"/>
    <property type="project" value="TreeGrafter"/>
</dbReference>
<keyword evidence="6" id="KW-0333">Golgi apparatus</keyword>
<gene>
    <name evidence="9" type="ORF">B7463_g10996</name>
</gene>
<keyword evidence="4 6" id="KW-1133">Transmembrane helix</keyword>
<dbReference type="InterPro" id="IPR039542">
    <property type="entry name" value="Erv_N"/>
</dbReference>
<dbReference type="EMBL" id="NCSJ02000342">
    <property type="protein sequence ID" value="RFU25342.1"/>
    <property type="molecule type" value="Genomic_DNA"/>
</dbReference>
<feature type="transmembrane region" description="Helical" evidence="6">
    <location>
        <begin position="398"/>
        <end position="420"/>
    </location>
</feature>
<evidence type="ECO:0000259" key="7">
    <source>
        <dbReference type="Pfam" id="PF07970"/>
    </source>
</evidence>
<evidence type="ECO:0000256" key="3">
    <source>
        <dbReference type="ARBA" id="ARBA00022692"/>
    </source>
</evidence>
<evidence type="ECO:0000256" key="4">
    <source>
        <dbReference type="ARBA" id="ARBA00022989"/>
    </source>
</evidence>
<keyword evidence="10" id="KW-1185">Reference proteome</keyword>
<keyword evidence="6" id="KW-0813">Transport</keyword>
<feature type="transmembrane region" description="Helical" evidence="6">
    <location>
        <begin position="20"/>
        <end position="43"/>
    </location>
</feature>
<dbReference type="Pfam" id="PF07970">
    <property type="entry name" value="COPIIcoated_ERV"/>
    <property type="match status" value="1"/>
</dbReference>
<dbReference type="InterPro" id="IPR012936">
    <property type="entry name" value="Erv_C"/>
</dbReference>
<dbReference type="GO" id="GO:0000139">
    <property type="term" value="C:Golgi membrane"/>
    <property type="evidence" value="ECO:0007669"/>
    <property type="project" value="UniProtKB-SubCell"/>
</dbReference>
<evidence type="ECO:0000256" key="5">
    <source>
        <dbReference type="ARBA" id="ARBA00023136"/>
    </source>
</evidence>
<evidence type="ECO:0000256" key="6">
    <source>
        <dbReference type="RuleBase" id="RU369013"/>
    </source>
</evidence>
<comment type="function">
    <text evidence="6">Plays a role in transport between endoplasmic reticulum and Golgi.</text>
</comment>
<dbReference type="OrthoDB" id="270930at2759"/>
<comment type="similarity">
    <text evidence="2 6">Belongs to the ERGIC family.</text>
</comment>
<dbReference type="GO" id="GO:0005789">
    <property type="term" value="C:endoplasmic reticulum membrane"/>
    <property type="evidence" value="ECO:0007669"/>
    <property type="project" value="UniProtKB-SubCell"/>
</dbReference>
<dbReference type="OMA" id="QRHEGCR"/>
<proteinExistence type="inferred from homology"/>
<keyword evidence="5 6" id="KW-0472">Membrane</keyword>
<dbReference type="GO" id="GO:0030134">
    <property type="term" value="C:COPII-coated ER to Golgi transport vesicle"/>
    <property type="evidence" value="ECO:0007669"/>
    <property type="project" value="TreeGrafter"/>
</dbReference>
<feature type="domain" description="Endoplasmic reticulum vesicle transporter C-terminal" evidence="7">
    <location>
        <begin position="143"/>
        <end position="421"/>
    </location>
</feature>
<dbReference type="AlphaFoldDB" id="A0A3E2GWF5"/>
<evidence type="ECO:0000259" key="8">
    <source>
        <dbReference type="Pfam" id="PF13850"/>
    </source>
</evidence>
<evidence type="ECO:0000256" key="1">
    <source>
        <dbReference type="ARBA" id="ARBA00004141"/>
    </source>
</evidence>
<feature type="non-terminal residue" evidence="9">
    <location>
        <position position="1"/>
    </location>
</feature>
<dbReference type="STRING" id="5539.A0A3E2GWF5"/>
<organism evidence="9 10">
    <name type="scientific">Scytalidium lignicola</name>
    <name type="common">Hyphomycete</name>
    <dbReference type="NCBI Taxonomy" id="5539"/>
    <lineage>
        <taxon>Eukaryota</taxon>
        <taxon>Fungi</taxon>
        <taxon>Dikarya</taxon>
        <taxon>Ascomycota</taxon>
        <taxon>Pezizomycotina</taxon>
        <taxon>Leotiomycetes</taxon>
        <taxon>Leotiomycetes incertae sedis</taxon>
        <taxon>Scytalidium</taxon>
    </lineage>
</organism>
<evidence type="ECO:0000313" key="9">
    <source>
        <dbReference type="EMBL" id="RFU25342.1"/>
    </source>
</evidence>
<dbReference type="Pfam" id="PF13850">
    <property type="entry name" value="ERGIC_N"/>
    <property type="match status" value="1"/>
</dbReference>
<dbReference type="GO" id="GO:0033116">
    <property type="term" value="C:endoplasmic reticulum-Golgi intermediate compartment membrane"/>
    <property type="evidence" value="ECO:0007669"/>
    <property type="project" value="UniProtKB-SubCell"/>
</dbReference>
<dbReference type="InterPro" id="IPR045888">
    <property type="entry name" value="Erv"/>
</dbReference>
<feature type="domain" description="Endoplasmic reticulum vesicle transporter N-terminal" evidence="8">
    <location>
        <begin position="8"/>
        <end position="96"/>
    </location>
</feature>
<protein>
    <recommendedName>
        <fullName evidence="6">Endoplasmic reticulum-Golgi intermediate compartment protein</fullName>
    </recommendedName>
</protein>
<dbReference type="PANTHER" id="PTHR10984">
    <property type="entry name" value="ENDOPLASMIC RETICULUM-GOLGI INTERMEDIATE COMPARTMENT PROTEIN"/>
    <property type="match status" value="1"/>
</dbReference>
<comment type="subcellular location">
    <subcellularLocation>
        <location evidence="6">Endoplasmic reticulum membrane</location>
        <topology evidence="6">Multi-pass membrane protein</topology>
    </subcellularLocation>
    <subcellularLocation>
        <location evidence="6">Endoplasmic reticulum-Golgi intermediate compartment membrane</location>
        <topology evidence="6">Multi-pass membrane protein</topology>
    </subcellularLocation>
    <subcellularLocation>
        <location evidence="6">Golgi apparatus membrane</location>
        <topology evidence="6">Multi-pass membrane protein</topology>
    </subcellularLocation>
    <subcellularLocation>
        <location evidence="1">Membrane</location>
        <topology evidence="1">Multi-pass membrane protein</topology>
    </subcellularLocation>
</comment>
<feature type="non-terminal residue" evidence="9">
    <location>
        <position position="439"/>
    </location>
</feature>
<accession>A0A3E2GWF5</accession>
<keyword evidence="6" id="KW-0256">Endoplasmic reticulum</keyword>
<comment type="caution">
    <text evidence="9">The sequence shown here is derived from an EMBL/GenBank/DDBJ whole genome shotgun (WGS) entry which is preliminary data.</text>
</comment>
<keyword evidence="6" id="KW-0931">ER-Golgi transport</keyword>
<evidence type="ECO:0000256" key="2">
    <source>
        <dbReference type="ARBA" id="ARBA00005648"/>
    </source>
</evidence>
<reference evidence="9 10" key="1">
    <citation type="submission" date="2018-05" db="EMBL/GenBank/DDBJ databases">
        <title>Draft genome sequence of Scytalidium lignicola DSM 105466, a ubiquitous saprotrophic fungus.</title>
        <authorList>
            <person name="Buettner E."/>
            <person name="Gebauer A.M."/>
            <person name="Hofrichter M."/>
            <person name="Liers C."/>
            <person name="Kellner H."/>
        </authorList>
    </citation>
    <scope>NUCLEOTIDE SEQUENCE [LARGE SCALE GENOMIC DNA]</scope>
    <source>
        <strain evidence="9 10">DSM 105466</strain>
    </source>
</reference>
<dbReference type="PANTHER" id="PTHR10984:SF25">
    <property type="entry name" value="ENDOPLASMIC RETICULUM-GOLGI INTERMEDIATE COMPARTMENT PROTEIN 3"/>
    <property type="match status" value="1"/>
</dbReference>
<dbReference type="Proteomes" id="UP000258309">
    <property type="component" value="Unassembled WGS sequence"/>
</dbReference>
<evidence type="ECO:0000313" key="10">
    <source>
        <dbReference type="Proteomes" id="UP000258309"/>
    </source>
</evidence>
<keyword evidence="3 6" id="KW-0812">Transmembrane</keyword>
<name>A0A3E2GWF5_SCYLI</name>